<organism evidence="1 2">
    <name type="scientific">Penicillium chermesinum</name>
    <dbReference type="NCBI Taxonomy" id="63820"/>
    <lineage>
        <taxon>Eukaryota</taxon>
        <taxon>Fungi</taxon>
        <taxon>Dikarya</taxon>
        <taxon>Ascomycota</taxon>
        <taxon>Pezizomycotina</taxon>
        <taxon>Eurotiomycetes</taxon>
        <taxon>Eurotiomycetidae</taxon>
        <taxon>Eurotiales</taxon>
        <taxon>Aspergillaceae</taxon>
        <taxon>Penicillium</taxon>
    </lineage>
</organism>
<dbReference type="GeneID" id="83200883"/>
<sequence>MSLNGLNHDEWVNGFQDVFKIFFTIYALAKIMQVCFLGYGSDLDSAPQGLSYWIQRAETEIRTDSLAELIEIVENLFYTLYARIMLELAGTELCSLFPITERPVRSKSLYYLPSPSRLHRIFLAFKDILDCPDICENLHLELMTQYLESYIRRLICSDARKGRPGSGDTLGYYQHALAIARDRESDFRKKWDSLMECFADFPPQTITSLSDKYLTVLPRAIPTIETATSDLPFVNLKMLSPESWDQIMIEEHRYNALAQLESRTVGEYRRMDPNCNLLEELKYHRCVCSSICSCAKDCTYDTERACPCSEWQMHLQLVTNRKTAGPHDFATRVNTIALACFQGLNFLKKEISDHDLIMEIQSIFKVIELEVQKERSNGKLAPRPDAAP</sequence>
<dbReference type="AlphaFoldDB" id="A0A9W9TU69"/>
<name>A0A9W9TU69_9EURO</name>
<protein>
    <submittedName>
        <fullName evidence="1">Uncharacterized protein</fullName>
    </submittedName>
</protein>
<dbReference type="EMBL" id="JAPQKS010000003">
    <property type="protein sequence ID" value="KAJ5239664.1"/>
    <property type="molecule type" value="Genomic_DNA"/>
</dbReference>
<dbReference type="Proteomes" id="UP001150941">
    <property type="component" value="Unassembled WGS sequence"/>
</dbReference>
<comment type="caution">
    <text evidence="1">The sequence shown here is derived from an EMBL/GenBank/DDBJ whole genome shotgun (WGS) entry which is preliminary data.</text>
</comment>
<evidence type="ECO:0000313" key="2">
    <source>
        <dbReference type="Proteomes" id="UP001150941"/>
    </source>
</evidence>
<evidence type="ECO:0000313" key="1">
    <source>
        <dbReference type="EMBL" id="KAJ5239664.1"/>
    </source>
</evidence>
<proteinExistence type="predicted"/>
<dbReference type="OrthoDB" id="4158501at2759"/>
<accession>A0A9W9TU69</accession>
<reference evidence="1" key="1">
    <citation type="submission" date="2022-11" db="EMBL/GenBank/DDBJ databases">
        <authorList>
            <person name="Petersen C."/>
        </authorList>
    </citation>
    <scope>NUCLEOTIDE SEQUENCE</scope>
    <source>
        <strain evidence="1">IBT 19713</strain>
    </source>
</reference>
<dbReference type="RefSeq" id="XP_058332583.1">
    <property type="nucleotide sequence ID" value="XM_058473580.1"/>
</dbReference>
<reference evidence="1" key="2">
    <citation type="journal article" date="2023" name="IMA Fungus">
        <title>Comparative genomic study of the Penicillium genus elucidates a diverse pangenome and 15 lateral gene transfer events.</title>
        <authorList>
            <person name="Petersen C."/>
            <person name="Sorensen T."/>
            <person name="Nielsen M.R."/>
            <person name="Sondergaard T.E."/>
            <person name="Sorensen J.L."/>
            <person name="Fitzpatrick D.A."/>
            <person name="Frisvad J.C."/>
            <person name="Nielsen K.L."/>
        </authorList>
    </citation>
    <scope>NUCLEOTIDE SEQUENCE</scope>
    <source>
        <strain evidence="1">IBT 19713</strain>
    </source>
</reference>
<gene>
    <name evidence="1" type="ORF">N7468_004283</name>
</gene>
<keyword evidence="2" id="KW-1185">Reference proteome</keyword>